<dbReference type="EC" id="3.4.21.-" evidence="6"/>
<dbReference type="Gene3D" id="6.20.330.10">
    <property type="match status" value="1"/>
</dbReference>
<dbReference type="Pfam" id="PF01343">
    <property type="entry name" value="Peptidase_S49"/>
    <property type="match status" value="1"/>
</dbReference>
<dbReference type="GO" id="GO:0006508">
    <property type="term" value="P:proteolysis"/>
    <property type="evidence" value="ECO:0007669"/>
    <property type="project" value="UniProtKB-KW"/>
</dbReference>
<dbReference type="InterPro" id="IPR047272">
    <property type="entry name" value="S49_SppA_C"/>
</dbReference>
<feature type="domain" description="Peptidase S49" evidence="5">
    <location>
        <begin position="99"/>
        <end position="240"/>
    </location>
</feature>
<protein>
    <submittedName>
        <fullName evidence="6">Putative protease SohB</fullName>
        <ecNumber evidence="6">3.4.21.-</ecNumber>
    </submittedName>
</protein>
<organism evidence="6 7">
    <name type="scientific">Aquimixticola soesokkakensis</name>
    <dbReference type="NCBI Taxonomy" id="1519096"/>
    <lineage>
        <taxon>Bacteria</taxon>
        <taxon>Pseudomonadati</taxon>
        <taxon>Pseudomonadota</taxon>
        <taxon>Alphaproteobacteria</taxon>
        <taxon>Rhodobacterales</taxon>
        <taxon>Paracoccaceae</taxon>
        <taxon>Aquimixticola</taxon>
    </lineage>
</organism>
<evidence type="ECO:0000256" key="2">
    <source>
        <dbReference type="ARBA" id="ARBA00022670"/>
    </source>
</evidence>
<dbReference type="EMBL" id="FWFS01000013">
    <property type="protein sequence ID" value="SLN66892.1"/>
    <property type="molecule type" value="Genomic_DNA"/>
</dbReference>
<comment type="similarity">
    <text evidence="1">Belongs to the peptidase S49 family.</text>
</comment>
<keyword evidence="4" id="KW-0720">Serine protease</keyword>
<dbReference type="Gene3D" id="3.90.226.10">
    <property type="entry name" value="2-enoyl-CoA Hydratase, Chain A, domain 1"/>
    <property type="match status" value="1"/>
</dbReference>
<gene>
    <name evidence="6" type="primary">sohB</name>
    <name evidence="6" type="ORF">AQS8620_03112</name>
</gene>
<dbReference type="SUPFAM" id="SSF52096">
    <property type="entry name" value="ClpP/crotonase"/>
    <property type="match status" value="1"/>
</dbReference>
<reference evidence="6 7" key="1">
    <citation type="submission" date="2017-03" db="EMBL/GenBank/DDBJ databases">
        <authorList>
            <person name="Afonso C.L."/>
            <person name="Miller P.J."/>
            <person name="Scott M.A."/>
            <person name="Spackman E."/>
            <person name="Goraichik I."/>
            <person name="Dimitrov K.M."/>
            <person name="Suarez D.L."/>
            <person name="Swayne D.E."/>
        </authorList>
    </citation>
    <scope>NUCLEOTIDE SEQUENCE [LARGE SCALE GENOMIC DNA]</scope>
    <source>
        <strain evidence="6 7">CECT 8620</strain>
    </source>
</reference>
<evidence type="ECO:0000259" key="5">
    <source>
        <dbReference type="Pfam" id="PF01343"/>
    </source>
</evidence>
<name>A0A1Y5TLM3_9RHOB</name>
<dbReference type="PANTHER" id="PTHR42987">
    <property type="entry name" value="PEPTIDASE S49"/>
    <property type="match status" value="1"/>
</dbReference>
<dbReference type="Proteomes" id="UP000193862">
    <property type="component" value="Unassembled WGS sequence"/>
</dbReference>
<keyword evidence="3 6" id="KW-0378">Hydrolase</keyword>
<keyword evidence="2 6" id="KW-0645">Protease</keyword>
<dbReference type="CDD" id="cd07023">
    <property type="entry name" value="S49_Sppa_N_C"/>
    <property type="match status" value="1"/>
</dbReference>
<evidence type="ECO:0000313" key="6">
    <source>
        <dbReference type="EMBL" id="SLN66892.1"/>
    </source>
</evidence>
<dbReference type="GO" id="GO:0008236">
    <property type="term" value="F:serine-type peptidase activity"/>
    <property type="evidence" value="ECO:0007669"/>
    <property type="project" value="UniProtKB-KW"/>
</dbReference>
<accession>A0A1Y5TLM3</accession>
<keyword evidence="7" id="KW-1185">Reference proteome</keyword>
<proteinExistence type="inferred from homology"/>
<sequence length="290" mass="31422">MFAGQGRFTCKGMKHRIPLHRIPVLNKWLDRPPRVAVVRLSGVISTSGRATLNDATIGPVIERAFAKGAPKAVALLINSPGGSPVQSALIAARISRLAKKHSLPVYAFVEDVAASGGYWLACAAEEIHVDAASIVGSIGVISSSFGFDRLIESHGIERRVYTSGDSKSQLDPFKPENPEDIERLKLLQSDIHDAFKDHVRESRGTRLGDDPALFTGAYWTGKRALDLGLVDGIGHLVPVMQSIYGDKVRFTRFGVKRSVFARFGLEVAQAALSGAQAGVQERSHWARFGL</sequence>
<dbReference type="PANTHER" id="PTHR42987:SF8">
    <property type="entry name" value="PROTEINASE"/>
    <property type="match status" value="1"/>
</dbReference>
<dbReference type="InterPro" id="IPR029045">
    <property type="entry name" value="ClpP/crotonase-like_dom_sf"/>
</dbReference>
<evidence type="ECO:0000256" key="1">
    <source>
        <dbReference type="ARBA" id="ARBA00008683"/>
    </source>
</evidence>
<dbReference type="InterPro" id="IPR002142">
    <property type="entry name" value="Peptidase_S49"/>
</dbReference>
<dbReference type="AlphaFoldDB" id="A0A1Y5TLM3"/>
<evidence type="ECO:0000313" key="7">
    <source>
        <dbReference type="Proteomes" id="UP000193862"/>
    </source>
</evidence>
<evidence type="ECO:0000256" key="4">
    <source>
        <dbReference type="ARBA" id="ARBA00022825"/>
    </source>
</evidence>
<evidence type="ECO:0000256" key="3">
    <source>
        <dbReference type="ARBA" id="ARBA00022801"/>
    </source>
</evidence>